<proteinExistence type="predicted"/>
<evidence type="ECO:0000259" key="1">
    <source>
        <dbReference type="PROSITE" id="PS50943"/>
    </source>
</evidence>
<dbReference type="InterPro" id="IPR001387">
    <property type="entry name" value="Cro/C1-type_HTH"/>
</dbReference>
<accession>A0ABP8X380</accession>
<dbReference type="EMBL" id="BAABIM010000006">
    <property type="protein sequence ID" value="GAA4699804.1"/>
    <property type="molecule type" value="Genomic_DNA"/>
</dbReference>
<dbReference type="RefSeq" id="WP_345273224.1">
    <property type="nucleotide sequence ID" value="NZ_BAABIM010000006.1"/>
</dbReference>
<name>A0ABP8X380_9ACTN</name>
<protein>
    <recommendedName>
        <fullName evidence="1">HTH cro/C1-type domain-containing protein</fullName>
    </recommendedName>
</protein>
<evidence type="ECO:0000313" key="3">
    <source>
        <dbReference type="Proteomes" id="UP001500621"/>
    </source>
</evidence>
<feature type="domain" description="HTH cro/C1-type" evidence="1">
    <location>
        <begin position="55"/>
        <end position="84"/>
    </location>
</feature>
<comment type="caution">
    <text evidence="2">The sequence shown here is derived from an EMBL/GenBank/DDBJ whole genome shotgun (WGS) entry which is preliminary data.</text>
</comment>
<dbReference type="PROSITE" id="PS50943">
    <property type="entry name" value="HTH_CROC1"/>
    <property type="match status" value="1"/>
</dbReference>
<organism evidence="2 3">
    <name type="scientific">Nocardioides nanhaiensis</name>
    <dbReference type="NCBI Taxonomy" id="1476871"/>
    <lineage>
        <taxon>Bacteria</taxon>
        <taxon>Bacillati</taxon>
        <taxon>Actinomycetota</taxon>
        <taxon>Actinomycetes</taxon>
        <taxon>Propionibacteriales</taxon>
        <taxon>Nocardioidaceae</taxon>
        <taxon>Nocardioides</taxon>
    </lineage>
</organism>
<gene>
    <name evidence="2" type="ORF">GCM10023226_43310</name>
</gene>
<dbReference type="Proteomes" id="UP001500621">
    <property type="component" value="Unassembled WGS sequence"/>
</dbReference>
<reference evidence="3" key="1">
    <citation type="journal article" date="2019" name="Int. J. Syst. Evol. Microbiol.">
        <title>The Global Catalogue of Microorganisms (GCM) 10K type strain sequencing project: providing services to taxonomists for standard genome sequencing and annotation.</title>
        <authorList>
            <consortium name="The Broad Institute Genomics Platform"/>
            <consortium name="The Broad Institute Genome Sequencing Center for Infectious Disease"/>
            <person name="Wu L."/>
            <person name="Ma J."/>
        </authorList>
    </citation>
    <scope>NUCLEOTIDE SEQUENCE [LARGE SCALE GENOMIC DNA]</scope>
    <source>
        <strain evidence="3">JCM 18127</strain>
    </source>
</reference>
<sequence>MDPTPLQAAEPSHGHRLAWLLGSSRVYAKDTAVARRSTFIEALGDHGVPCDATKLSRWESGRVNVPLAVVRAYEQILGLRTGQLVVAATGFGRGLTRGPVTVQPPAGDPAAAHLRLDTLFGEAFAGGAAGHTWLELGDLLAHHQHLYLLPETWQRICELLASELSRTTGHGFTCRFETLRMLVANPASRRYAVKAVGAMTTHPAATFLIHPAALLGEVEDAQPMELLARVLRMEPSALRAGAAYAVSTKVVRGHFAESEIGALESLTRRMLKRSSSLIERADALALAWALPATGRHLVPPQGLDRETRTALENVYRGGELCDPHTARQVASRLADTAQEHTPIDYLLGQDQMLHRLVRESLFHADPARRFRSALLLSASPYRAQLAEPLAAMVTRSDENTAVLVGAVLFQLAGAEQRGPLLRAGLRERRESVRGVALLASGQVVEQLSAAESATLVGSFSTQSTTQATAAGLRVLGMAGAEDCLASVALSHPHLAAAATWWRENPAVRDRPVGDGPVTAASATALAAVPDASHL</sequence>
<keyword evidence="3" id="KW-1185">Reference proteome</keyword>
<evidence type="ECO:0000313" key="2">
    <source>
        <dbReference type="EMBL" id="GAA4699804.1"/>
    </source>
</evidence>